<dbReference type="RefSeq" id="WP_077350555.1">
    <property type="nucleotide sequence ID" value="NZ_CP019607.1"/>
</dbReference>
<gene>
    <name evidence="2" type="ORF">BW733_11375</name>
</gene>
<dbReference type="PANTHER" id="PTHR43072">
    <property type="entry name" value="N-ACETYLTRANSFERASE"/>
    <property type="match status" value="1"/>
</dbReference>
<organism evidence="2 3">
    <name type="scientific">Tessaracoccus flavescens</name>
    <dbReference type="NCBI Taxonomy" id="399497"/>
    <lineage>
        <taxon>Bacteria</taxon>
        <taxon>Bacillati</taxon>
        <taxon>Actinomycetota</taxon>
        <taxon>Actinomycetes</taxon>
        <taxon>Propionibacteriales</taxon>
        <taxon>Propionibacteriaceae</taxon>
        <taxon>Tessaracoccus</taxon>
    </lineage>
</organism>
<accession>A0A1Q2CZ31</accession>
<evidence type="ECO:0000313" key="2">
    <source>
        <dbReference type="EMBL" id="AQP51342.1"/>
    </source>
</evidence>
<keyword evidence="3" id="KW-1185">Reference proteome</keyword>
<name>A0A1Q2CZ31_9ACTN</name>
<dbReference type="KEGG" id="tfa:BW733_11375"/>
<dbReference type="InterPro" id="IPR000182">
    <property type="entry name" value="GNAT_dom"/>
</dbReference>
<dbReference type="STRING" id="399497.BW733_11375"/>
<evidence type="ECO:0000313" key="3">
    <source>
        <dbReference type="Proteomes" id="UP000188235"/>
    </source>
</evidence>
<dbReference type="GO" id="GO:0016747">
    <property type="term" value="F:acyltransferase activity, transferring groups other than amino-acyl groups"/>
    <property type="evidence" value="ECO:0007669"/>
    <property type="project" value="InterPro"/>
</dbReference>
<dbReference type="Pfam" id="PF00583">
    <property type="entry name" value="Acetyltransf_1"/>
    <property type="match status" value="1"/>
</dbReference>
<dbReference type="OrthoDB" id="3254236at2"/>
<proteinExistence type="predicted"/>
<dbReference type="PROSITE" id="PS51186">
    <property type="entry name" value="GNAT"/>
    <property type="match status" value="1"/>
</dbReference>
<dbReference type="EMBL" id="CP019607">
    <property type="protein sequence ID" value="AQP51342.1"/>
    <property type="molecule type" value="Genomic_DNA"/>
</dbReference>
<dbReference type="Proteomes" id="UP000188235">
    <property type="component" value="Chromosome"/>
</dbReference>
<protein>
    <recommendedName>
        <fullName evidence="1">N-acetyltransferase domain-containing protein</fullName>
    </recommendedName>
</protein>
<dbReference type="PANTHER" id="PTHR43072:SF60">
    <property type="entry name" value="L-2,4-DIAMINOBUTYRIC ACID ACETYLTRANSFERASE"/>
    <property type="match status" value="1"/>
</dbReference>
<reference evidence="2 3" key="1">
    <citation type="journal article" date="2008" name="Int. J. Syst. Evol. Microbiol.">
        <title>Tessaracoccus flavescens sp. nov., isolated from marine sediment.</title>
        <authorList>
            <person name="Lee D.W."/>
            <person name="Lee S.D."/>
        </authorList>
    </citation>
    <scope>NUCLEOTIDE SEQUENCE [LARGE SCALE GENOMIC DNA]</scope>
    <source>
        <strain evidence="2 3">SST-39T</strain>
    </source>
</reference>
<sequence>MSLWFTLRAADLRDAEGVARLCERADRAPWPAAVLAPHPDRCSLVAIEGDGALIGVAKTHLHVDDDPPAPAGHYLGGIVVDPAWRRRGVGTALTLARLDWVSQRAAAVYYFTNVRNAASLALHARLASTRWPGRTPSAASARTSPKVNWFCTGSPQALKCPLLWRRKE</sequence>
<evidence type="ECO:0000259" key="1">
    <source>
        <dbReference type="PROSITE" id="PS51186"/>
    </source>
</evidence>
<dbReference type="AlphaFoldDB" id="A0A1Q2CZ31"/>
<dbReference type="Gene3D" id="3.40.630.30">
    <property type="match status" value="1"/>
</dbReference>
<dbReference type="SUPFAM" id="SSF55729">
    <property type="entry name" value="Acyl-CoA N-acyltransferases (Nat)"/>
    <property type="match status" value="1"/>
</dbReference>
<dbReference type="InterPro" id="IPR016181">
    <property type="entry name" value="Acyl_CoA_acyltransferase"/>
</dbReference>
<dbReference type="CDD" id="cd04301">
    <property type="entry name" value="NAT_SF"/>
    <property type="match status" value="1"/>
</dbReference>
<feature type="domain" description="N-acetyltransferase" evidence="1">
    <location>
        <begin position="5"/>
        <end position="154"/>
    </location>
</feature>